<dbReference type="EMBL" id="GEDC01024616">
    <property type="protein sequence ID" value="JAS12682.1"/>
    <property type="molecule type" value="Transcribed_RNA"/>
</dbReference>
<keyword evidence="2" id="KW-1133">Transmembrane helix</keyword>
<feature type="region of interest" description="Disordered" evidence="1">
    <location>
        <begin position="249"/>
        <end position="271"/>
    </location>
</feature>
<dbReference type="AlphaFoldDB" id="A0A1B6CH23"/>
<accession>A0A1B6CH23</accession>
<gene>
    <name evidence="3" type="ORF">g.2202</name>
</gene>
<name>A0A1B6CH23_9HEMI</name>
<feature type="compositionally biased region" description="Low complexity" evidence="1">
    <location>
        <begin position="195"/>
        <end position="209"/>
    </location>
</feature>
<evidence type="ECO:0000256" key="2">
    <source>
        <dbReference type="SAM" id="Phobius"/>
    </source>
</evidence>
<keyword evidence="2" id="KW-0812">Transmembrane</keyword>
<feature type="region of interest" description="Disordered" evidence="1">
    <location>
        <begin position="190"/>
        <end position="236"/>
    </location>
</feature>
<feature type="region of interest" description="Disordered" evidence="1">
    <location>
        <begin position="276"/>
        <end position="295"/>
    </location>
</feature>
<reference evidence="3" key="1">
    <citation type="submission" date="2015-12" db="EMBL/GenBank/DDBJ databases">
        <title>De novo transcriptome assembly of four potential Pierce s Disease insect vectors from Arizona vineyards.</title>
        <authorList>
            <person name="Tassone E.E."/>
        </authorList>
    </citation>
    <scope>NUCLEOTIDE SEQUENCE</scope>
</reference>
<protein>
    <submittedName>
        <fullName evidence="3">Uncharacterized protein</fullName>
    </submittedName>
</protein>
<feature type="non-terminal residue" evidence="3">
    <location>
        <position position="1"/>
    </location>
</feature>
<evidence type="ECO:0000256" key="1">
    <source>
        <dbReference type="SAM" id="MobiDB-lite"/>
    </source>
</evidence>
<proteinExistence type="predicted"/>
<sequence>LTESSLFSASVASFTRIGLGPFSSIITFSHALKSPNSYPGYTVATRQIWIIILLAVMTVLLVITFAAAIYLRRRQTLKKELQHLSVPVVNSNDLSSLGMIGGVKEALWIEVPHVNLHKDGADKVFNHQTCPQTENSDYAEVDPQNMSSFYNARKETLISNPTPYATTILVNSMVPNNRIDNASETGPLIVPLTMSSSSDAKTSSSSDSWSRQEHNLNRDNSSNHKKKSCNNTSFIDGNDYRDQEACGIPNWNNFLPPPPQHPPPSRPYMQAQICNSPQMSKRSVGSFSSREGTPNSRYGVNSFSSNWQNNISADSNCHRPPPQDMPPPVPTFLTGFHTSSSGSSSCKYHQSDISSKKEHNNYETASLLNPQSNQRHNGHSESCHMRGKNIESSVAHTLPHHHSDCREYRDCKIDGKNDCFWDDDTYTCCSCSEASCVYTQICPECSY</sequence>
<keyword evidence="2" id="KW-0472">Membrane</keyword>
<feature type="compositionally biased region" description="Pro residues" evidence="1">
    <location>
        <begin position="255"/>
        <end position="266"/>
    </location>
</feature>
<evidence type="ECO:0000313" key="3">
    <source>
        <dbReference type="EMBL" id="JAS12682.1"/>
    </source>
</evidence>
<organism evidence="3">
    <name type="scientific">Clastoptera arizonana</name>
    <name type="common">Arizona spittle bug</name>
    <dbReference type="NCBI Taxonomy" id="38151"/>
    <lineage>
        <taxon>Eukaryota</taxon>
        <taxon>Metazoa</taxon>
        <taxon>Ecdysozoa</taxon>
        <taxon>Arthropoda</taxon>
        <taxon>Hexapoda</taxon>
        <taxon>Insecta</taxon>
        <taxon>Pterygota</taxon>
        <taxon>Neoptera</taxon>
        <taxon>Paraneoptera</taxon>
        <taxon>Hemiptera</taxon>
        <taxon>Auchenorrhyncha</taxon>
        <taxon>Cercopoidea</taxon>
        <taxon>Clastopteridae</taxon>
        <taxon>Clastoptera</taxon>
    </lineage>
</organism>
<feature type="transmembrane region" description="Helical" evidence="2">
    <location>
        <begin position="48"/>
        <end position="71"/>
    </location>
</feature>